<feature type="compositionally biased region" description="Pro residues" evidence="1">
    <location>
        <begin position="9"/>
        <end position="19"/>
    </location>
</feature>
<proteinExistence type="predicted"/>
<evidence type="ECO:0000256" key="1">
    <source>
        <dbReference type="SAM" id="MobiDB-lite"/>
    </source>
</evidence>
<dbReference type="Proteomes" id="UP000030671">
    <property type="component" value="Unassembled WGS sequence"/>
</dbReference>
<organism evidence="2 3">
    <name type="scientific">Heterobasidion irregulare (strain TC 32-1)</name>
    <dbReference type="NCBI Taxonomy" id="747525"/>
    <lineage>
        <taxon>Eukaryota</taxon>
        <taxon>Fungi</taxon>
        <taxon>Dikarya</taxon>
        <taxon>Basidiomycota</taxon>
        <taxon>Agaricomycotina</taxon>
        <taxon>Agaricomycetes</taxon>
        <taxon>Russulales</taxon>
        <taxon>Bondarzewiaceae</taxon>
        <taxon>Heterobasidion</taxon>
        <taxon>Heterobasidion annosum species complex</taxon>
    </lineage>
</organism>
<dbReference type="PANTHER" id="PTHR10285">
    <property type="entry name" value="URIDINE KINASE"/>
    <property type="match status" value="1"/>
</dbReference>
<dbReference type="GeneID" id="20675245"/>
<dbReference type="InterPro" id="IPR027417">
    <property type="entry name" value="P-loop_NTPase"/>
</dbReference>
<evidence type="ECO:0008006" key="4">
    <source>
        <dbReference type="Google" id="ProtNLM"/>
    </source>
</evidence>
<evidence type="ECO:0000313" key="2">
    <source>
        <dbReference type="EMBL" id="ETW80261.1"/>
    </source>
</evidence>
<name>W4K5E7_HETIT</name>
<gene>
    <name evidence="2" type="ORF">HETIRDRAFT_440275</name>
</gene>
<dbReference type="AlphaFoldDB" id="W4K5E7"/>
<dbReference type="STRING" id="747525.W4K5E7"/>
<dbReference type="KEGG" id="hir:HETIRDRAFT_440275"/>
<dbReference type="FunCoup" id="W4K5E7">
    <property type="interactions" value="240"/>
</dbReference>
<keyword evidence="3" id="KW-1185">Reference proteome</keyword>
<protein>
    <recommendedName>
        <fullName evidence="4">Phosphoribulokinase/uridine kinase domain-containing protein</fullName>
    </recommendedName>
</protein>
<accession>W4K5E7</accession>
<dbReference type="CDD" id="cd02024">
    <property type="entry name" value="NRK1"/>
    <property type="match status" value="1"/>
</dbReference>
<sequence>MGGSNKAPAPTPSPIPIPTEPRDGSLPNELAAEAARTRVVLVGIGGATCSGKTTLAKHLRRLLPNSFIIHQDDFAPPQSTLPIHPKLNVQDWDSAPTAIDWPRMRTFMRTVKQAARIPAEHQSHDHLNEQKVIPVPPEVFERWRSEIQSLQRSVEVEKGERIVWGLVDGFLLYWDEEVVSRLDARFFLRVPHEVLRQRREERSGYHTAENTFWKDPPGYFEDLVWPAYVEAHRKMFENDDPENGAPRMEGLTLIEPLELGMGEIVERCCGVLKGVLDTAAHDAK</sequence>
<dbReference type="HOGENOM" id="CLU_058668_1_1_1"/>
<dbReference type="FunFam" id="3.40.50.300:FF:002582">
    <property type="entry name" value="Nicotinamide riboside kinase, variant"/>
    <property type="match status" value="1"/>
</dbReference>
<dbReference type="eggNOG" id="KOG3308">
    <property type="taxonomic scope" value="Eukaryota"/>
</dbReference>
<reference evidence="2 3" key="1">
    <citation type="journal article" date="2012" name="New Phytol.">
        <title>Insight into trade-off between wood decay and parasitism from the genome of a fungal forest pathogen.</title>
        <authorList>
            <person name="Olson A."/>
            <person name="Aerts A."/>
            <person name="Asiegbu F."/>
            <person name="Belbahri L."/>
            <person name="Bouzid O."/>
            <person name="Broberg A."/>
            <person name="Canback B."/>
            <person name="Coutinho P.M."/>
            <person name="Cullen D."/>
            <person name="Dalman K."/>
            <person name="Deflorio G."/>
            <person name="van Diepen L.T."/>
            <person name="Dunand C."/>
            <person name="Duplessis S."/>
            <person name="Durling M."/>
            <person name="Gonthier P."/>
            <person name="Grimwood J."/>
            <person name="Fossdal C.G."/>
            <person name="Hansson D."/>
            <person name="Henrissat B."/>
            <person name="Hietala A."/>
            <person name="Himmelstrand K."/>
            <person name="Hoffmeister D."/>
            <person name="Hogberg N."/>
            <person name="James T.Y."/>
            <person name="Karlsson M."/>
            <person name="Kohler A."/>
            <person name="Kues U."/>
            <person name="Lee Y.H."/>
            <person name="Lin Y.C."/>
            <person name="Lind M."/>
            <person name="Lindquist E."/>
            <person name="Lombard V."/>
            <person name="Lucas S."/>
            <person name="Lunden K."/>
            <person name="Morin E."/>
            <person name="Murat C."/>
            <person name="Park J."/>
            <person name="Raffaello T."/>
            <person name="Rouze P."/>
            <person name="Salamov A."/>
            <person name="Schmutz J."/>
            <person name="Solheim H."/>
            <person name="Stahlberg J."/>
            <person name="Velez H."/>
            <person name="de Vries R.P."/>
            <person name="Wiebenga A."/>
            <person name="Woodward S."/>
            <person name="Yakovlev I."/>
            <person name="Garbelotto M."/>
            <person name="Martin F."/>
            <person name="Grigoriev I.V."/>
            <person name="Stenlid J."/>
        </authorList>
    </citation>
    <scope>NUCLEOTIDE SEQUENCE [LARGE SCALE GENOMIC DNA]</scope>
    <source>
        <strain evidence="2 3">TC 32-1</strain>
    </source>
</reference>
<feature type="region of interest" description="Disordered" evidence="1">
    <location>
        <begin position="1"/>
        <end position="26"/>
    </location>
</feature>
<dbReference type="InParanoid" id="W4K5E7"/>
<dbReference type="RefSeq" id="XP_009547035.1">
    <property type="nucleotide sequence ID" value="XM_009548740.1"/>
</dbReference>
<dbReference type="Gene3D" id="3.40.50.300">
    <property type="entry name" value="P-loop containing nucleotide triphosphate hydrolases"/>
    <property type="match status" value="1"/>
</dbReference>
<dbReference type="EMBL" id="KI925459">
    <property type="protein sequence ID" value="ETW80261.1"/>
    <property type="molecule type" value="Genomic_DNA"/>
</dbReference>
<evidence type="ECO:0000313" key="3">
    <source>
        <dbReference type="Proteomes" id="UP000030671"/>
    </source>
</evidence>
<dbReference type="Pfam" id="PF13238">
    <property type="entry name" value="AAA_18"/>
    <property type="match status" value="1"/>
</dbReference>
<dbReference type="SUPFAM" id="SSF52540">
    <property type="entry name" value="P-loop containing nucleoside triphosphate hydrolases"/>
    <property type="match status" value="1"/>
</dbReference>
<dbReference type="OrthoDB" id="10041966at2759"/>